<accession>A0AAD8VJQ9</accession>
<evidence type="ECO:0000313" key="2">
    <source>
        <dbReference type="EMBL" id="KAK1607761.1"/>
    </source>
</evidence>
<dbReference type="EMBL" id="JAUUTY010000007">
    <property type="protein sequence ID" value="KAK1607761.1"/>
    <property type="molecule type" value="Genomic_DNA"/>
</dbReference>
<comment type="caution">
    <text evidence="2">The sequence shown here is derived from an EMBL/GenBank/DDBJ whole genome shotgun (WGS) entry which is preliminary data.</text>
</comment>
<evidence type="ECO:0000256" key="1">
    <source>
        <dbReference type="SAM" id="MobiDB-lite"/>
    </source>
</evidence>
<evidence type="ECO:0000313" key="3">
    <source>
        <dbReference type="Proteomes" id="UP001231189"/>
    </source>
</evidence>
<dbReference type="SUPFAM" id="SSF56219">
    <property type="entry name" value="DNase I-like"/>
    <property type="match status" value="1"/>
</dbReference>
<reference evidence="2" key="1">
    <citation type="submission" date="2023-07" db="EMBL/GenBank/DDBJ databases">
        <title>A chromosome-level genome assembly of Lolium multiflorum.</title>
        <authorList>
            <person name="Chen Y."/>
            <person name="Copetti D."/>
            <person name="Kolliker R."/>
            <person name="Studer B."/>
        </authorList>
    </citation>
    <scope>NUCLEOTIDE SEQUENCE</scope>
    <source>
        <strain evidence="2">02402/16</strain>
        <tissue evidence="2">Leaf</tissue>
    </source>
</reference>
<feature type="compositionally biased region" description="Basic and acidic residues" evidence="1">
    <location>
        <begin position="403"/>
        <end position="414"/>
    </location>
</feature>
<dbReference type="PANTHER" id="PTHR33710:SF62">
    <property type="entry name" value="DUF4283 DOMAIN PROTEIN"/>
    <property type="match status" value="1"/>
</dbReference>
<feature type="region of interest" description="Disordered" evidence="1">
    <location>
        <begin position="391"/>
        <end position="414"/>
    </location>
</feature>
<feature type="region of interest" description="Disordered" evidence="1">
    <location>
        <begin position="498"/>
        <end position="535"/>
    </location>
</feature>
<dbReference type="AlphaFoldDB" id="A0AAD8VJQ9"/>
<gene>
    <name evidence="2" type="ORF">QYE76_031434</name>
</gene>
<name>A0AAD8VJQ9_LOLMU</name>
<dbReference type="Gene3D" id="3.60.10.10">
    <property type="entry name" value="Endonuclease/exonuclease/phosphatase"/>
    <property type="match status" value="1"/>
</dbReference>
<sequence>MCSGIFFGGSEGSGKDPGYAVGTLMSCLEDCDLCDMGYSGPKFTWTNRQDAQTNVRVRLDRAVANDGFATRYEGSSVENVITTSSDHYAVVVRLEATQGMQQEMPVQLGFRYEAMWRRAESYEATVEEAWKSGGDGPASLQSTWANIIQTGRSLQRWSRDTFGSVKRKIQAMERKLRHLRQSPVSAESLAQEREVEQQLCELFECEEIMARQRSRVEWLKEGDRNTEFFHARASARKRTNRISALVREDGSKTEDQGEIKEMVHHFYEELLSSDSSLTMDPVLDAIPVKVDSTMNEKLCAPYTNEEIKLALFQMGPTKAPGPDGFPALFYQTHWELIQVEICDAVRSFLNGDAIPYGFCDSVIVLIPKPGGAFSSTTAPPHLLVHHNAAGDDEEAGRGGAAAGHDERTWAADEKRREIETSCRAERVKKAAAKRAAAAAQEEQARKMSMAFGGGGSMFPGQWPAQGKQFPVVLLPYDVLAVDDCHVLRGRLRPTVQVRRRRPSLTSAAAARRSRAPRRSCDEGRSRSVPFGATAAPNDEAIHEMITSGSVAAAASPRFFMDAAAASPGSSRKRRRG</sequence>
<organism evidence="2 3">
    <name type="scientific">Lolium multiflorum</name>
    <name type="common">Italian ryegrass</name>
    <name type="synonym">Lolium perenne subsp. multiflorum</name>
    <dbReference type="NCBI Taxonomy" id="4521"/>
    <lineage>
        <taxon>Eukaryota</taxon>
        <taxon>Viridiplantae</taxon>
        <taxon>Streptophyta</taxon>
        <taxon>Embryophyta</taxon>
        <taxon>Tracheophyta</taxon>
        <taxon>Spermatophyta</taxon>
        <taxon>Magnoliopsida</taxon>
        <taxon>Liliopsida</taxon>
        <taxon>Poales</taxon>
        <taxon>Poaceae</taxon>
        <taxon>BOP clade</taxon>
        <taxon>Pooideae</taxon>
        <taxon>Poodae</taxon>
        <taxon>Poeae</taxon>
        <taxon>Poeae Chloroplast Group 2 (Poeae type)</taxon>
        <taxon>Loliodinae</taxon>
        <taxon>Loliinae</taxon>
        <taxon>Lolium</taxon>
    </lineage>
</organism>
<protein>
    <submittedName>
        <fullName evidence="2">Uncharacterized protein</fullName>
    </submittedName>
</protein>
<dbReference type="PANTHER" id="PTHR33710">
    <property type="entry name" value="BNAC02G09200D PROTEIN"/>
    <property type="match status" value="1"/>
</dbReference>
<keyword evidence="3" id="KW-1185">Reference proteome</keyword>
<proteinExistence type="predicted"/>
<dbReference type="Proteomes" id="UP001231189">
    <property type="component" value="Unassembled WGS sequence"/>
</dbReference>
<dbReference type="InterPro" id="IPR036691">
    <property type="entry name" value="Endo/exonu/phosph_ase_sf"/>
</dbReference>